<dbReference type="GO" id="GO:0009254">
    <property type="term" value="P:peptidoglycan turnover"/>
    <property type="evidence" value="ECO:0007669"/>
    <property type="project" value="UniProtKB-UniRule"/>
</dbReference>
<dbReference type="InterPro" id="IPR005338">
    <property type="entry name" value="Anhydro_N_Ac-Mur_kinase"/>
</dbReference>
<dbReference type="GO" id="GO:0016773">
    <property type="term" value="F:phosphotransferase activity, alcohol group as acceptor"/>
    <property type="evidence" value="ECO:0007669"/>
    <property type="project" value="UniProtKB-UniRule"/>
</dbReference>
<dbReference type="PANTHER" id="PTHR30605">
    <property type="entry name" value="ANHYDRO-N-ACETYLMURAMIC ACID KINASE"/>
    <property type="match status" value="1"/>
</dbReference>
<name>I7ZI56_9GAMM</name>
<keyword evidence="1" id="KW-0418">Kinase</keyword>
<accession>I7ZI56</accession>
<dbReference type="UniPathway" id="UPA00343"/>
<feature type="binding site" evidence="1">
    <location>
        <begin position="11"/>
        <end position="18"/>
    </location>
    <ligand>
        <name>ATP</name>
        <dbReference type="ChEBI" id="CHEBI:30616"/>
    </ligand>
</feature>
<proteinExistence type="inferred from homology"/>
<dbReference type="Proteomes" id="UP000003704">
    <property type="component" value="Unassembled WGS sequence"/>
</dbReference>
<dbReference type="STRING" id="1172194.WQQ_15690"/>
<dbReference type="PATRIC" id="fig|1172194.4.peg.1512"/>
<evidence type="ECO:0000313" key="2">
    <source>
        <dbReference type="EMBL" id="EIT71432.1"/>
    </source>
</evidence>
<dbReference type="NCBIfam" id="NF007139">
    <property type="entry name" value="PRK09585.1-3"/>
    <property type="match status" value="1"/>
</dbReference>
<gene>
    <name evidence="1" type="primary">anmK</name>
    <name evidence="2" type="ORF">WQQ_15690</name>
</gene>
<reference evidence="2 3" key="1">
    <citation type="journal article" date="2012" name="J. Bacteriol.">
        <title>Genome Sequence of n-Alkane-Degrading Hydrocarboniphaga effusa Strain AP103T (ATCC BAA-332T).</title>
        <authorList>
            <person name="Chang H.K."/>
            <person name="Zylstra G.J."/>
            <person name="Chae J.C."/>
        </authorList>
    </citation>
    <scope>NUCLEOTIDE SEQUENCE [LARGE SCALE GENOMIC DNA]</scope>
    <source>
        <strain evidence="2 3">AP103</strain>
    </source>
</reference>
<keyword evidence="1" id="KW-0808">Transferase</keyword>
<dbReference type="PANTHER" id="PTHR30605:SF0">
    <property type="entry name" value="ANHYDRO-N-ACETYLMURAMIC ACID KINASE"/>
    <property type="match status" value="1"/>
</dbReference>
<dbReference type="InterPro" id="IPR043129">
    <property type="entry name" value="ATPase_NBD"/>
</dbReference>
<organism evidence="2 3">
    <name type="scientific">Hydrocarboniphaga effusa AP103</name>
    <dbReference type="NCBI Taxonomy" id="1172194"/>
    <lineage>
        <taxon>Bacteria</taxon>
        <taxon>Pseudomonadati</taxon>
        <taxon>Pseudomonadota</taxon>
        <taxon>Gammaproteobacteria</taxon>
        <taxon>Nevskiales</taxon>
        <taxon>Nevskiaceae</taxon>
        <taxon>Hydrocarboniphaga</taxon>
    </lineage>
</organism>
<comment type="similarity">
    <text evidence="1">Belongs to the anhydro-N-acetylmuramic acid kinase family.</text>
</comment>
<dbReference type="GO" id="GO:0097175">
    <property type="term" value="P:1,6-anhydro-N-acetyl-beta-muramic acid catabolic process"/>
    <property type="evidence" value="ECO:0007669"/>
    <property type="project" value="UniProtKB-UniRule"/>
</dbReference>
<keyword evidence="1" id="KW-0547">Nucleotide-binding</keyword>
<evidence type="ECO:0000256" key="1">
    <source>
        <dbReference type="HAMAP-Rule" id="MF_01270"/>
    </source>
</evidence>
<dbReference type="UniPathway" id="UPA00544"/>
<keyword evidence="1" id="KW-0119">Carbohydrate metabolism</keyword>
<dbReference type="GO" id="GO:0006040">
    <property type="term" value="P:amino sugar metabolic process"/>
    <property type="evidence" value="ECO:0007669"/>
    <property type="project" value="InterPro"/>
</dbReference>
<comment type="caution">
    <text evidence="2">The sequence shown here is derived from an EMBL/GenBank/DDBJ whole genome shotgun (WGS) entry which is preliminary data.</text>
</comment>
<dbReference type="EMBL" id="AKGD01000001">
    <property type="protein sequence ID" value="EIT71432.1"/>
    <property type="molecule type" value="Genomic_DNA"/>
</dbReference>
<evidence type="ECO:0000313" key="3">
    <source>
        <dbReference type="Proteomes" id="UP000003704"/>
    </source>
</evidence>
<dbReference type="GO" id="GO:0016301">
    <property type="term" value="F:kinase activity"/>
    <property type="evidence" value="ECO:0007669"/>
    <property type="project" value="UniProtKB-KW"/>
</dbReference>
<comment type="pathway">
    <text evidence="1">Amino-sugar metabolism; 1,6-anhydro-N-acetylmuramate degradation.</text>
</comment>
<dbReference type="Gene3D" id="3.30.420.40">
    <property type="match status" value="2"/>
</dbReference>
<comment type="pathway">
    <text evidence="1">Cell wall biogenesis; peptidoglycan recycling.</text>
</comment>
<dbReference type="AlphaFoldDB" id="I7ZI56"/>
<keyword evidence="3" id="KW-1185">Reference proteome</keyword>
<comment type="catalytic activity">
    <reaction evidence="1">
        <text>1,6-anhydro-N-acetyl-beta-muramate + ATP + H2O = N-acetyl-D-muramate 6-phosphate + ADP + H(+)</text>
        <dbReference type="Rhea" id="RHEA:24952"/>
        <dbReference type="ChEBI" id="CHEBI:15377"/>
        <dbReference type="ChEBI" id="CHEBI:15378"/>
        <dbReference type="ChEBI" id="CHEBI:30616"/>
        <dbReference type="ChEBI" id="CHEBI:58690"/>
        <dbReference type="ChEBI" id="CHEBI:58722"/>
        <dbReference type="ChEBI" id="CHEBI:456216"/>
        <dbReference type="EC" id="2.7.1.170"/>
    </reaction>
</comment>
<dbReference type="RefSeq" id="WP_007184518.1">
    <property type="nucleotide sequence ID" value="NZ_AKGD01000001.1"/>
</dbReference>
<keyword evidence="1" id="KW-0067">ATP-binding</keyword>
<protein>
    <recommendedName>
        <fullName evidence="1">Anhydro-N-acetylmuramic acid kinase</fullName>
        <ecNumber evidence="1">2.7.1.170</ecNumber>
    </recommendedName>
    <alternativeName>
        <fullName evidence="1">AnhMurNAc kinase</fullName>
    </alternativeName>
</protein>
<sequence length="369" mass="39092">MRRLALGLISGTSQDGIDAVLAAFEDDDWQGIVATHSGQYPQAVRTRLLALGYENRPVSLAEFAELDRAVADAFADTALAVLSQAGIPAAQVSALGSHGQTIFHDAALGNSLQIGDPSRIAARTGIATVGDLRRKDIALGGQGAPLLPVFHHALFARADEPRAVLNLGGIANLTLLPDADASQVRGFDCGPANGLMDEWIELHRGLRYDADGVFAASGQRVPALLDALLSDPYFALPPPKSTGRGYFLIDWVRRRFPALASLPAADVQRTLCELTARSALEALDATLPTARRLLVCGGGAHNGFLMQRLRELSPQRIVEPTQAHGLHADWVEASAFAWLALRRLDAATGNLPSVTGAARSTVLGGLFLP</sequence>
<dbReference type="GO" id="GO:0005524">
    <property type="term" value="F:ATP binding"/>
    <property type="evidence" value="ECO:0007669"/>
    <property type="project" value="UniProtKB-UniRule"/>
</dbReference>
<dbReference type="OrthoDB" id="9763949at2"/>
<dbReference type="CDD" id="cd24050">
    <property type="entry name" value="ASKHA_NBD_ANMK"/>
    <property type="match status" value="1"/>
</dbReference>
<dbReference type="Pfam" id="PF03702">
    <property type="entry name" value="AnmK"/>
    <property type="match status" value="1"/>
</dbReference>
<dbReference type="EC" id="2.7.1.170" evidence="1"/>
<dbReference type="SUPFAM" id="SSF53067">
    <property type="entry name" value="Actin-like ATPase domain"/>
    <property type="match status" value="1"/>
</dbReference>
<dbReference type="HAMAP" id="MF_01270">
    <property type="entry name" value="AnhMurNAc_kinase"/>
    <property type="match status" value="1"/>
</dbReference>
<comment type="function">
    <text evidence="1">Catalyzes the specific phosphorylation of 1,6-anhydro-N-acetylmuramic acid (anhMurNAc) with the simultaneous cleavage of the 1,6-anhydro ring, generating MurNAc-6-P. Is required for the utilization of anhMurNAc either imported from the medium or derived from its own cell wall murein, and thus plays a role in cell wall recycling.</text>
</comment>